<dbReference type="GO" id="GO:0016787">
    <property type="term" value="F:hydrolase activity"/>
    <property type="evidence" value="ECO:0007669"/>
    <property type="project" value="UniProtKB-KW"/>
</dbReference>
<evidence type="ECO:0000313" key="11">
    <source>
        <dbReference type="Proteomes" id="UP000703661"/>
    </source>
</evidence>
<feature type="domain" description="Helicase ATP-binding" evidence="7">
    <location>
        <begin position="61"/>
        <end position="228"/>
    </location>
</feature>
<dbReference type="CDD" id="cd18787">
    <property type="entry name" value="SF2_C_DEAD"/>
    <property type="match status" value="1"/>
</dbReference>
<name>A0A9P6MR55_9FUNG</name>
<dbReference type="PANTHER" id="PTHR47958">
    <property type="entry name" value="ATP-DEPENDENT RNA HELICASE DBP3"/>
    <property type="match status" value="1"/>
</dbReference>
<evidence type="ECO:0000256" key="2">
    <source>
        <dbReference type="ARBA" id="ARBA00022741"/>
    </source>
</evidence>
<evidence type="ECO:0000256" key="6">
    <source>
        <dbReference type="PROSITE-ProRule" id="PRU00552"/>
    </source>
</evidence>
<dbReference type="InterPro" id="IPR001650">
    <property type="entry name" value="Helicase_C-like"/>
</dbReference>
<organism evidence="10 11">
    <name type="scientific">Entomortierella chlamydospora</name>
    <dbReference type="NCBI Taxonomy" id="101097"/>
    <lineage>
        <taxon>Eukaryota</taxon>
        <taxon>Fungi</taxon>
        <taxon>Fungi incertae sedis</taxon>
        <taxon>Mucoromycota</taxon>
        <taxon>Mortierellomycotina</taxon>
        <taxon>Mortierellomycetes</taxon>
        <taxon>Mortierellales</taxon>
        <taxon>Mortierellaceae</taxon>
        <taxon>Entomortierella</taxon>
    </lineage>
</organism>
<comment type="caution">
    <text evidence="10">The sequence shown here is derived from an EMBL/GenBank/DDBJ whole genome shotgun (WGS) entry which is preliminary data.</text>
</comment>
<dbReference type="PROSITE" id="PS51192">
    <property type="entry name" value="HELICASE_ATP_BIND_1"/>
    <property type="match status" value="1"/>
</dbReference>
<evidence type="ECO:0000259" key="9">
    <source>
        <dbReference type="PROSITE" id="PS51195"/>
    </source>
</evidence>
<dbReference type="InterPro" id="IPR027417">
    <property type="entry name" value="P-loop_NTPase"/>
</dbReference>
<keyword evidence="2" id="KW-0547">Nucleotide-binding</keyword>
<evidence type="ECO:0000259" key="7">
    <source>
        <dbReference type="PROSITE" id="PS51192"/>
    </source>
</evidence>
<dbReference type="SMART" id="SM00490">
    <property type="entry name" value="HELICc"/>
    <property type="match status" value="1"/>
</dbReference>
<evidence type="ECO:0000313" key="10">
    <source>
        <dbReference type="EMBL" id="KAG0010038.1"/>
    </source>
</evidence>
<dbReference type="GO" id="GO:0003724">
    <property type="term" value="F:RNA helicase activity"/>
    <property type="evidence" value="ECO:0007669"/>
    <property type="project" value="UniProtKB-EC"/>
</dbReference>
<evidence type="ECO:0000256" key="5">
    <source>
        <dbReference type="ARBA" id="ARBA00022840"/>
    </source>
</evidence>
<dbReference type="Pfam" id="PF00270">
    <property type="entry name" value="DEAD"/>
    <property type="match status" value="1"/>
</dbReference>
<dbReference type="EMBL" id="JAAAID010001430">
    <property type="protein sequence ID" value="KAG0010038.1"/>
    <property type="molecule type" value="Genomic_DNA"/>
</dbReference>
<dbReference type="Gene3D" id="3.40.50.300">
    <property type="entry name" value="P-loop containing nucleotide triphosphate hydrolases"/>
    <property type="match status" value="2"/>
</dbReference>
<dbReference type="SMART" id="SM00487">
    <property type="entry name" value="DEXDc"/>
    <property type="match status" value="1"/>
</dbReference>
<feature type="domain" description="DEAD-box RNA helicase Q" evidence="9">
    <location>
        <begin position="28"/>
        <end position="56"/>
    </location>
</feature>
<dbReference type="Proteomes" id="UP000703661">
    <property type="component" value="Unassembled WGS sequence"/>
</dbReference>
<evidence type="ECO:0000256" key="1">
    <source>
        <dbReference type="ARBA" id="ARBA00012552"/>
    </source>
</evidence>
<proteinExistence type="predicted"/>
<dbReference type="InterPro" id="IPR011545">
    <property type="entry name" value="DEAD/DEAH_box_helicase_dom"/>
</dbReference>
<dbReference type="AlphaFoldDB" id="A0A9P6MR55"/>
<dbReference type="GO" id="GO:0005524">
    <property type="term" value="F:ATP binding"/>
    <property type="evidence" value="ECO:0007669"/>
    <property type="project" value="UniProtKB-KW"/>
</dbReference>
<gene>
    <name evidence="10" type="primary">DBP5_1</name>
    <name evidence="10" type="ORF">BGZ80_001842</name>
</gene>
<feature type="short sequence motif" description="Q motif" evidence="6">
    <location>
        <begin position="28"/>
        <end position="56"/>
    </location>
</feature>
<dbReference type="EC" id="3.6.4.13" evidence="1"/>
<reference evidence="10" key="1">
    <citation type="journal article" date="2020" name="Fungal Divers.">
        <title>Resolving the Mortierellaceae phylogeny through synthesis of multi-gene phylogenetics and phylogenomics.</title>
        <authorList>
            <person name="Vandepol N."/>
            <person name="Liber J."/>
            <person name="Desiro A."/>
            <person name="Na H."/>
            <person name="Kennedy M."/>
            <person name="Barry K."/>
            <person name="Grigoriev I.V."/>
            <person name="Miller A.N."/>
            <person name="O'Donnell K."/>
            <person name="Stajich J.E."/>
            <person name="Bonito G."/>
        </authorList>
    </citation>
    <scope>NUCLEOTIDE SEQUENCE</scope>
    <source>
        <strain evidence="10">NRRL 2769</strain>
    </source>
</reference>
<sequence>MDMSANGSPQHPEHDVLIGQEDSKSSDISFEDLNLSQDLLKGVYNCGYAKPSQIQALAVPRLLRDPPEHLIAQAQSGTGKTAAFSLAILSRIDFDNPSSQAIVLSPTRELARQIVDVIKNLAKFTPASINKVIPESVPQIGLIEAQILIGTPGKLGDMIKRGRIDVSCVKMLVLDEADCMLEFQGFLQQIEIIKKLLPRTTQLIFFSATWDEAVFRFANSFVNKPATRILMKSFQLSLTTVKQFYIDCESEDDRFQILVALYGIMTIAQSIIFVKEREVAVRVAKRMTDSGHHVSFLHGHLTPDERDVVMDVFRSGRCKVLVTTNVLARGIDIDRVNVVINYDLPVGKDNNADPITYLHRIGRTGRFGRLGISVNFVHSHSSFVIMNQISEYHQCPILRIPTELDQRDGDTLQDRVDGRLERMEAFIKGHLKT</sequence>
<keyword evidence="3" id="KW-0378">Hydrolase</keyword>
<dbReference type="InterPro" id="IPR014014">
    <property type="entry name" value="RNA_helicase_DEAD_Q_motif"/>
</dbReference>
<dbReference type="Pfam" id="PF00271">
    <property type="entry name" value="Helicase_C"/>
    <property type="match status" value="1"/>
</dbReference>
<dbReference type="GO" id="GO:0003676">
    <property type="term" value="F:nucleic acid binding"/>
    <property type="evidence" value="ECO:0007669"/>
    <property type="project" value="InterPro"/>
</dbReference>
<protein>
    <recommendedName>
        <fullName evidence="1">RNA helicase</fullName>
        <ecNumber evidence="1">3.6.4.13</ecNumber>
    </recommendedName>
</protein>
<dbReference type="SUPFAM" id="SSF52540">
    <property type="entry name" value="P-loop containing nucleoside triphosphate hydrolases"/>
    <property type="match status" value="1"/>
</dbReference>
<feature type="domain" description="Helicase C-terminal" evidence="8">
    <location>
        <begin position="240"/>
        <end position="408"/>
    </location>
</feature>
<evidence type="ECO:0000256" key="4">
    <source>
        <dbReference type="ARBA" id="ARBA00022806"/>
    </source>
</evidence>
<accession>A0A9P6MR55</accession>
<evidence type="ECO:0000256" key="3">
    <source>
        <dbReference type="ARBA" id="ARBA00022801"/>
    </source>
</evidence>
<keyword evidence="5" id="KW-0067">ATP-binding</keyword>
<keyword evidence="4 10" id="KW-0347">Helicase</keyword>
<dbReference type="PROSITE" id="PS51195">
    <property type="entry name" value="Q_MOTIF"/>
    <property type="match status" value="1"/>
</dbReference>
<dbReference type="OrthoDB" id="10265785at2759"/>
<dbReference type="PROSITE" id="PS51194">
    <property type="entry name" value="HELICASE_CTER"/>
    <property type="match status" value="1"/>
</dbReference>
<keyword evidence="11" id="KW-1185">Reference proteome</keyword>
<dbReference type="InterPro" id="IPR014001">
    <property type="entry name" value="Helicase_ATP-bd"/>
</dbReference>
<evidence type="ECO:0000259" key="8">
    <source>
        <dbReference type="PROSITE" id="PS51194"/>
    </source>
</evidence>